<protein>
    <submittedName>
        <fullName evidence="2">Uncharacterized protein</fullName>
    </submittedName>
</protein>
<sequence length="139" mass="14662">MLHSTSSGTELLLRSQHRTSPVHNLRKSKITMMVAAGLLVLVVISVALGVALRPRPERQVDFGLQHPAMARLALANFSFDNINASASAAAAAAATGGGSHAVASGASARQEALLGFVLRESNKTAFRRPGDDYDELDKI</sequence>
<reference evidence="2" key="1">
    <citation type="journal article" date="2020" name="Cell">
        <title>Large-Scale Comparative Analyses of Tick Genomes Elucidate Their Genetic Diversity and Vector Capacities.</title>
        <authorList>
            <consortium name="Tick Genome and Microbiome Consortium (TIGMIC)"/>
            <person name="Jia N."/>
            <person name="Wang J."/>
            <person name="Shi W."/>
            <person name="Du L."/>
            <person name="Sun Y."/>
            <person name="Zhan W."/>
            <person name="Jiang J.F."/>
            <person name="Wang Q."/>
            <person name="Zhang B."/>
            <person name="Ji P."/>
            <person name="Bell-Sakyi L."/>
            <person name="Cui X.M."/>
            <person name="Yuan T.T."/>
            <person name="Jiang B.G."/>
            <person name="Yang W.F."/>
            <person name="Lam T.T."/>
            <person name="Chang Q.C."/>
            <person name="Ding S.J."/>
            <person name="Wang X.J."/>
            <person name="Zhu J.G."/>
            <person name="Ruan X.D."/>
            <person name="Zhao L."/>
            <person name="Wei J.T."/>
            <person name="Ye R.Z."/>
            <person name="Que T.C."/>
            <person name="Du C.H."/>
            <person name="Zhou Y.H."/>
            <person name="Cheng J.X."/>
            <person name="Dai P.F."/>
            <person name="Guo W.B."/>
            <person name="Han X.H."/>
            <person name="Huang E.J."/>
            <person name="Li L.F."/>
            <person name="Wei W."/>
            <person name="Gao Y.C."/>
            <person name="Liu J.Z."/>
            <person name="Shao H.Z."/>
            <person name="Wang X."/>
            <person name="Wang C.C."/>
            <person name="Yang T.C."/>
            <person name="Huo Q.B."/>
            <person name="Li W."/>
            <person name="Chen H.Y."/>
            <person name="Chen S.E."/>
            <person name="Zhou L.G."/>
            <person name="Ni X.B."/>
            <person name="Tian J.H."/>
            <person name="Sheng Y."/>
            <person name="Liu T."/>
            <person name="Pan Y.S."/>
            <person name="Xia L.Y."/>
            <person name="Li J."/>
            <person name="Zhao F."/>
            <person name="Cao W.C."/>
        </authorList>
    </citation>
    <scope>NUCLEOTIDE SEQUENCE</scope>
    <source>
        <strain evidence="2">Rsan-2018</strain>
    </source>
</reference>
<dbReference type="EMBL" id="JABSTV010001245">
    <property type="protein sequence ID" value="KAH7983979.1"/>
    <property type="molecule type" value="Genomic_DNA"/>
</dbReference>
<keyword evidence="1" id="KW-0472">Membrane</keyword>
<comment type="caution">
    <text evidence="2">The sequence shown here is derived from an EMBL/GenBank/DDBJ whole genome shotgun (WGS) entry which is preliminary data.</text>
</comment>
<keyword evidence="1" id="KW-1133">Transmembrane helix</keyword>
<gene>
    <name evidence="2" type="ORF">HPB52_015971</name>
</gene>
<keyword evidence="3" id="KW-1185">Reference proteome</keyword>
<feature type="transmembrane region" description="Helical" evidence="1">
    <location>
        <begin position="30"/>
        <end position="52"/>
    </location>
</feature>
<organism evidence="2 3">
    <name type="scientific">Rhipicephalus sanguineus</name>
    <name type="common">Brown dog tick</name>
    <name type="synonym">Ixodes sanguineus</name>
    <dbReference type="NCBI Taxonomy" id="34632"/>
    <lineage>
        <taxon>Eukaryota</taxon>
        <taxon>Metazoa</taxon>
        <taxon>Ecdysozoa</taxon>
        <taxon>Arthropoda</taxon>
        <taxon>Chelicerata</taxon>
        <taxon>Arachnida</taxon>
        <taxon>Acari</taxon>
        <taxon>Parasitiformes</taxon>
        <taxon>Ixodida</taxon>
        <taxon>Ixodoidea</taxon>
        <taxon>Ixodidae</taxon>
        <taxon>Rhipicephalinae</taxon>
        <taxon>Rhipicephalus</taxon>
        <taxon>Rhipicephalus</taxon>
    </lineage>
</organism>
<name>A0A9D4TAM9_RHISA</name>
<evidence type="ECO:0000313" key="3">
    <source>
        <dbReference type="Proteomes" id="UP000821837"/>
    </source>
</evidence>
<evidence type="ECO:0000313" key="2">
    <source>
        <dbReference type="EMBL" id="KAH7983979.1"/>
    </source>
</evidence>
<evidence type="ECO:0000256" key="1">
    <source>
        <dbReference type="SAM" id="Phobius"/>
    </source>
</evidence>
<keyword evidence="1" id="KW-0812">Transmembrane</keyword>
<reference evidence="2" key="2">
    <citation type="submission" date="2021-09" db="EMBL/GenBank/DDBJ databases">
        <authorList>
            <person name="Jia N."/>
            <person name="Wang J."/>
            <person name="Shi W."/>
            <person name="Du L."/>
            <person name="Sun Y."/>
            <person name="Zhan W."/>
            <person name="Jiang J."/>
            <person name="Wang Q."/>
            <person name="Zhang B."/>
            <person name="Ji P."/>
            <person name="Sakyi L.B."/>
            <person name="Cui X."/>
            <person name="Yuan T."/>
            <person name="Jiang B."/>
            <person name="Yang W."/>
            <person name="Lam T.T.-Y."/>
            <person name="Chang Q."/>
            <person name="Ding S."/>
            <person name="Wang X."/>
            <person name="Zhu J."/>
            <person name="Ruan X."/>
            <person name="Zhao L."/>
            <person name="Wei J."/>
            <person name="Que T."/>
            <person name="Du C."/>
            <person name="Cheng J."/>
            <person name="Dai P."/>
            <person name="Han X."/>
            <person name="Huang E."/>
            <person name="Gao Y."/>
            <person name="Liu J."/>
            <person name="Shao H."/>
            <person name="Ye R."/>
            <person name="Li L."/>
            <person name="Wei W."/>
            <person name="Wang X."/>
            <person name="Wang C."/>
            <person name="Huo Q."/>
            <person name="Li W."/>
            <person name="Guo W."/>
            <person name="Chen H."/>
            <person name="Chen S."/>
            <person name="Zhou L."/>
            <person name="Zhou L."/>
            <person name="Ni X."/>
            <person name="Tian J."/>
            <person name="Zhou Y."/>
            <person name="Sheng Y."/>
            <person name="Liu T."/>
            <person name="Pan Y."/>
            <person name="Xia L."/>
            <person name="Li J."/>
            <person name="Zhao F."/>
            <person name="Cao W."/>
        </authorList>
    </citation>
    <scope>NUCLEOTIDE SEQUENCE</scope>
    <source>
        <strain evidence="2">Rsan-2018</strain>
        <tissue evidence="2">Larvae</tissue>
    </source>
</reference>
<dbReference type="Proteomes" id="UP000821837">
    <property type="component" value="Chromosome 1"/>
</dbReference>
<dbReference type="AlphaFoldDB" id="A0A9D4TAM9"/>
<proteinExistence type="predicted"/>
<accession>A0A9D4TAM9</accession>